<feature type="region of interest" description="Disordered" evidence="2">
    <location>
        <begin position="221"/>
        <end position="262"/>
    </location>
</feature>
<evidence type="ECO:0000313" key="4">
    <source>
        <dbReference type="Proteomes" id="UP000077266"/>
    </source>
</evidence>
<feature type="coiled-coil region" evidence="1">
    <location>
        <begin position="102"/>
        <end position="195"/>
    </location>
</feature>
<feature type="compositionally biased region" description="Basic and acidic residues" evidence="2">
    <location>
        <begin position="798"/>
        <end position="812"/>
    </location>
</feature>
<feature type="region of interest" description="Disordered" evidence="2">
    <location>
        <begin position="1"/>
        <end position="95"/>
    </location>
</feature>
<feature type="compositionally biased region" description="Polar residues" evidence="2">
    <location>
        <begin position="711"/>
        <end position="724"/>
    </location>
</feature>
<evidence type="ECO:0000256" key="1">
    <source>
        <dbReference type="SAM" id="Coils"/>
    </source>
</evidence>
<dbReference type="EMBL" id="KV425989">
    <property type="protein sequence ID" value="KZV93517.1"/>
    <property type="molecule type" value="Genomic_DNA"/>
</dbReference>
<feature type="region of interest" description="Disordered" evidence="2">
    <location>
        <begin position="511"/>
        <end position="812"/>
    </location>
</feature>
<dbReference type="Proteomes" id="UP000077266">
    <property type="component" value="Unassembled WGS sequence"/>
</dbReference>
<feature type="compositionally biased region" description="Basic and acidic residues" evidence="2">
    <location>
        <begin position="78"/>
        <end position="91"/>
    </location>
</feature>
<feature type="region of interest" description="Disordered" evidence="2">
    <location>
        <begin position="322"/>
        <end position="367"/>
    </location>
</feature>
<name>A0A165IK54_EXIGL</name>
<dbReference type="InParanoid" id="A0A165IK54"/>
<gene>
    <name evidence="3" type="ORF">EXIGLDRAFT_612864</name>
</gene>
<evidence type="ECO:0000256" key="2">
    <source>
        <dbReference type="SAM" id="MobiDB-lite"/>
    </source>
</evidence>
<dbReference type="OrthoDB" id="2121319at2759"/>
<feature type="compositionally biased region" description="Acidic residues" evidence="2">
    <location>
        <begin position="237"/>
        <end position="246"/>
    </location>
</feature>
<feature type="compositionally biased region" description="Low complexity" evidence="2">
    <location>
        <begin position="670"/>
        <end position="684"/>
    </location>
</feature>
<feature type="compositionally biased region" description="Low complexity" evidence="2">
    <location>
        <begin position="328"/>
        <end position="337"/>
    </location>
</feature>
<feature type="coiled-coil region" evidence="1">
    <location>
        <begin position="285"/>
        <end position="315"/>
    </location>
</feature>
<dbReference type="AlphaFoldDB" id="A0A165IK54"/>
<dbReference type="STRING" id="1314781.A0A165IK54"/>
<dbReference type="PANTHER" id="PTHR38120">
    <property type="entry name" value="EXPRESSED PROTEIN"/>
    <property type="match status" value="1"/>
</dbReference>
<dbReference type="PANTHER" id="PTHR38120:SF1">
    <property type="entry name" value="M PROTEIN, SEROTYPE 2.1"/>
    <property type="match status" value="1"/>
</dbReference>
<proteinExistence type="predicted"/>
<reference evidence="3 4" key="1">
    <citation type="journal article" date="2016" name="Mol. Biol. Evol.">
        <title>Comparative Genomics of Early-Diverging Mushroom-Forming Fungi Provides Insights into the Origins of Lignocellulose Decay Capabilities.</title>
        <authorList>
            <person name="Nagy L.G."/>
            <person name="Riley R."/>
            <person name="Tritt A."/>
            <person name="Adam C."/>
            <person name="Daum C."/>
            <person name="Floudas D."/>
            <person name="Sun H."/>
            <person name="Yadav J.S."/>
            <person name="Pangilinan J."/>
            <person name="Larsson K.H."/>
            <person name="Matsuura K."/>
            <person name="Barry K."/>
            <person name="Labutti K."/>
            <person name="Kuo R."/>
            <person name="Ohm R.A."/>
            <person name="Bhattacharya S.S."/>
            <person name="Shirouzu T."/>
            <person name="Yoshinaga Y."/>
            <person name="Martin F.M."/>
            <person name="Grigoriev I.V."/>
            <person name="Hibbett D.S."/>
        </authorList>
    </citation>
    <scope>NUCLEOTIDE SEQUENCE [LARGE SCALE GENOMIC DNA]</scope>
    <source>
        <strain evidence="3 4">HHB12029</strain>
    </source>
</reference>
<sequence>MASPSTAARPAAAARRTTPSTPASRSSPTPPSSSRGSPTPGSPALSRSTSARAAAPPRPSSLSTSVSARRAAPPIKSPTREKPLNGLHPDEIVPADGNDALVLSLRRETEEKEELLVRVQNKDQQIEGLQTENDNLSSALNAAEARLAEVYADQERFENEMEGRLEVIDKLRSQVRELEKEKRDIQRRYNEQTATFEAERQSFYDNEQHLKSRIQHLSQVRKSAAVPVPESIAGGETDVEDEEETPAEPRQEEAQAEDDEPPEMTALRLELNTLSVSHSSIQNTLQLLQTQLLDLKRVNNELQEENESYNILLRERTLTGQFDPMRYAGSGAPSSSGGDEEDDTRSTRSGAARSLLDRVPEEADEDLHASIAPSSLADELMGQQEDDRLSLSIPGKRPKSSRRGTSSPPLKGENLGDLPITGPGLDLASELGRAENKDIVEGRATVEDKFGRKAHGREATEDQSDISALRTEVKALKDANKALSLYASKILDRIISEEGFEHVLAVDYSEKPASPRKIGGAASKANAPPPTPSKGAKKPRPQSTSFFAKALPSAEPDKIPPSNAAPAVSPPPPAADAKRNRRSLSFDWKSFSLFGGDKGAGPPPPDGAAGLKPLTLRPGATSTVMGTARKLDTQEDDEDRRERERLHATMKLMGIDAPVSPITPMPGRTLSNMSALSSSSGANSTPLLTPEPRSPGATPVTGGSRFPFFRSRSNTSSVDQPQQPLTAEALEHAEAEQTLAALDAREKSISAELAKGKGSGFTEMSPRSSLGDEWRSRRSSRRSAGSGSTVFSAGMSRADGDADSIRRMSEEA</sequence>
<protein>
    <submittedName>
        <fullName evidence="3">Uncharacterized protein</fullName>
    </submittedName>
</protein>
<accession>A0A165IK54</accession>
<evidence type="ECO:0000313" key="3">
    <source>
        <dbReference type="EMBL" id="KZV93517.1"/>
    </source>
</evidence>
<keyword evidence="1" id="KW-0175">Coiled coil</keyword>
<keyword evidence="4" id="KW-1185">Reference proteome</keyword>
<feature type="region of interest" description="Disordered" evidence="2">
    <location>
        <begin position="389"/>
        <end position="420"/>
    </location>
</feature>
<feature type="compositionally biased region" description="Low complexity" evidence="2">
    <location>
        <begin position="1"/>
        <end position="65"/>
    </location>
</feature>
<organism evidence="3 4">
    <name type="scientific">Exidia glandulosa HHB12029</name>
    <dbReference type="NCBI Taxonomy" id="1314781"/>
    <lineage>
        <taxon>Eukaryota</taxon>
        <taxon>Fungi</taxon>
        <taxon>Dikarya</taxon>
        <taxon>Basidiomycota</taxon>
        <taxon>Agaricomycotina</taxon>
        <taxon>Agaricomycetes</taxon>
        <taxon>Auriculariales</taxon>
        <taxon>Exidiaceae</taxon>
        <taxon>Exidia</taxon>
    </lineage>
</organism>